<evidence type="ECO:0000313" key="6">
    <source>
        <dbReference type="EMBL" id="QGA27045.1"/>
    </source>
</evidence>
<evidence type="ECO:0000256" key="2">
    <source>
        <dbReference type="ARBA" id="ARBA00022723"/>
    </source>
</evidence>
<dbReference type="InterPro" id="IPR043795">
    <property type="entry name" value="N-alpha-Ac-DABA-like"/>
</dbReference>
<feature type="domain" description="Succinylglutamate desuccinylase/Aspartoacylase catalytic" evidence="5">
    <location>
        <begin position="16"/>
        <end position="198"/>
    </location>
</feature>
<proteinExistence type="predicted"/>
<name>A0A5Q0QAV8_9SPHI</name>
<comment type="cofactor">
    <cofactor evidence="1">
        <name>Zn(2+)</name>
        <dbReference type="ChEBI" id="CHEBI:29105"/>
    </cofactor>
</comment>
<dbReference type="KEGG" id="sphe:GFH32_12250"/>
<evidence type="ECO:0000256" key="3">
    <source>
        <dbReference type="ARBA" id="ARBA00022801"/>
    </source>
</evidence>
<keyword evidence="3" id="KW-0378">Hydrolase</keyword>
<dbReference type="PANTHER" id="PTHR37326:SF1">
    <property type="entry name" value="BLL3975 PROTEIN"/>
    <property type="match status" value="1"/>
</dbReference>
<dbReference type="Proteomes" id="UP000326921">
    <property type="component" value="Chromosome"/>
</dbReference>
<keyword evidence="2" id="KW-0479">Metal-binding</keyword>
<dbReference type="Gene3D" id="3.40.630.10">
    <property type="entry name" value="Zn peptidases"/>
    <property type="match status" value="1"/>
</dbReference>
<gene>
    <name evidence="6" type="ORF">GFH32_12250</name>
</gene>
<organism evidence="6 7">
    <name type="scientific">Sphingobacterium zhuxiongii</name>
    <dbReference type="NCBI Taxonomy" id="2662364"/>
    <lineage>
        <taxon>Bacteria</taxon>
        <taxon>Pseudomonadati</taxon>
        <taxon>Bacteroidota</taxon>
        <taxon>Sphingobacteriia</taxon>
        <taxon>Sphingobacteriales</taxon>
        <taxon>Sphingobacteriaceae</taxon>
        <taxon>Sphingobacterium</taxon>
    </lineage>
</organism>
<dbReference type="AlphaFoldDB" id="A0A5Q0QAV8"/>
<dbReference type="Pfam" id="PF24827">
    <property type="entry name" value="AstE_AspA_cat"/>
    <property type="match status" value="1"/>
</dbReference>
<keyword evidence="4" id="KW-0862">Zinc</keyword>
<evidence type="ECO:0000256" key="1">
    <source>
        <dbReference type="ARBA" id="ARBA00001947"/>
    </source>
</evidence>
<dbReference type="SUPFAM" id="SSF53187">
    <property type="entry name" value="Zn-dependent exopeptidases"/>
    <property type="match status" value="1"/>
</dbReference>
<dbReference type="EMBL" id="CP045652">
    <property type="protein sequence ID" value="QGA27045.1"/>
    <property type="molecule type" value="Genomic_DNA"/>
</dbReference>
<dbReference type="GO" id="GO:0016811">
    <property type="term" value="F:hydrolase activity, acting on carbon-nitrogen (but not peptide) bonds, in linear amides"/>
    <property type="evidence" value="ECO:0007669"/>
    <property type="project" value="InterPro"/>
</dbReference>
<dbReference type="PANTHER" id="PTHR37326">
    <property type="entry name" value="BLL3975 PROTEIN"/>
    <property type="match status" value="1"/>
</dbReference>
<sequence length="300" mass="32838">MKNIERLIEIRSDEIGPTVLILAGVHGDEYEPMIAAAQLKAFIGNKLKKGIVRIMPIVNRSAFEIGARCGEDGLDLARSCPGDANGSITMQYAAKAAGEIEKSDYLIDLHTGGQLFDLYPLAGYMLHEDKAVLAKQRKMARAFGLPLIWGTDPLPEGRTLSVARDHQIPAIYVEFGGPGPVRPKVIDAYIQGCLNILRDLDMLDFIPKSRKRPKYVVEDPTPGGGYLQGKMAAPYDAVFKPTVHVGEQIKAGDRWGIIYDVDMLNPKDILADMDGIVLFIRSIPIVKKGESLGGILKIKS</sequence>
<protein>
    <submittedName>
        <fullName evidence="6">Succinylglutamate desuccinylase</fullName>
    </submittedName>
</protein>
<dbReference type="CDD" id="cd06230">
    <property type="entry name" value="M14_ASTE_ASPA_like"/>
    <property type="match status" value="1"/>
</dbReference>
<accession>A0A5Q0QAV8</accession>
<dbReference type="PIRSF" id="PIRSF039012">
    <property type="entry name" value="ASP"/>
    <property type="match status" value="1"/>
</dbReference>
<evidence type="ECO:0000256" key="4">
    <source>
        <dbReference type="ARBA" id="ARBA00022833"/>
    </source>
</evidence>
<reference evidence="6 7" key="1">
    <citation type="submission" date="2019-10" db="EMBL/GenBank/DDBJ databases">
        <authorList>
            <person name="Dong K."/>
        </authorList>
    </citation>
    <scope>NUCLEOTIDE SEQUENCE [LARGE SCALE GENOMIC DNA]</scope>
    <source>
        <strain evidence="7">dk4302</strain>
    </source>
</reference>
<evidence type="ECO:0000313" key="7">
    <source>
        <dbReference type="Proteomes" id="UP000326921"/>
    </source>
</evidence>
<dbReference type="RefSeq" id="WP_153511887.1">
    <property type="nucleotide sequence ID" value="NZ_CP045652.1"/>
</dbReference>
<dbReference type="GO" id="GO:0016788">
    <property type="term" value="F:hydrolase activity, acting on ester bonds"/>
    <property type="evidence" value="ECO:0007669"/>
    <property type="project" value="InterPro"/>
</dbReference>
<dbReference type="InterPro" id="IPR055438">
    <property type="entry name" value="AstE_AspA_cat"/>
</dbReference>
<evidence type="ECO:0000259" key="5">
    <source>
        <dbReference type="Pfam" id="PF24827"/>
    </source>
</evidence>
<dbReference type="GO" id="GO:0046872">
    <property type="term" value="F:metal ion binding"/>
    <property type="evidence" value="ECO:0007669"/>
    <property type="project" value="UniProtKB-KW"/>
</dbReference>
<keyword evidence="7" id="KW-1185">Reference proteome</keyword>
<dbReference type="InterPro" id="IPR053138">
    <property type="entry name" value="N-alpha-Ac-DABA_deacetylase"/>
</dbReference>